<dbReference type="OrthoDB" id="5294270at2"/>
<evidence type="ECO:0008006" key="7">
    <source>
        <dbReference type="Google" id="ProtNLM"/>
    </source>
</evidence>
<evidence type="ECO:0000256" key="2">
    <source>
        <dbReference type="ARBA" id="ARBA00022617"/>
    </source>
</evidence>
<dbReference type="GO" id="GO:0020037">
    <property type="term" value="F:heme binding"/>
    <property type="evidence" value="ECO:0007669"/>
    <property type="project" value="InterPro"/>
</dbReference>
<dbReference type="Proteomes" id="UP000095008">
    <property type="component" value="Unassembled WGS sequence"/>
</dbReference>
<evidence type="ECO:0000256" key="1">
    <source>
        <dbReference type="ARBA" id="ARBA00022448"/>
    </source>
</evidence>
<organism evidence="5 6">
    <name type="scientific">Acidithiobacillus thiooxidans</name>
    <name type="common">Thiobacillus thiooxidans</name>
    <dbReference type="NCBI Taxonomy" id="930"/>
    <lineage>
        <taxon>Bacteria</taxon>
        <taxon>Pseudomonadati</taxon>
        <taxon>Pseudomonadota</taxon>
        <taxon>Acidithiobacillia</taxon>
        <taxon>Acidithiobacillales</taxon>
        <taxon>Acidithiobacillaceae</taxon>
        <taxon>Acidithiobacillus</taxon>
    </lineage>
</organism>
<dbReference type="InterPro" id="IPR001486">
    <property type="entry name" value="Hemoglobin_trunc"/>
</dbReference>
<dbReference type="GO" id="GO:0019825">
    <property type="term" value="F:oxygen binding"/>
    <property type="evidence" value="ECO:0007669"/>
    <property type="project" value="InterPro"/>
</dbReference>
<comment type="caution">
    <text evidence="5">The sequence shown here is derived from an EMBL/GenBank/DDBJ whole genome shotgun (WGS) entry which is preliminary data.</text>
</comment>
<keyword evidence="1" id="KW-0813">Transport</keyword>
<dbReference type="EMBL" id="LWRY01000002">
    <property type="protein sequence ID" value="OCX76496.1"/>
    <property type="molecule type" value="Genomic_DNA"/>
</dbReference>
<evidence type="ECO:0000313" key="5">
    <source>
        <dbReference type="EMBL" id="OCX76496.1"/>
    </source>
</evidence>
<keyword evidence="2" id="KW-0349">Heme</keyword>
<name>A0A1C2IUS9_ACITH</name>
<keyword evidence="4" id="KW-0408">Iron</keyword>
<proteinExistence type="predicted"/>
<keyword evidence="3" id="KW-0479">Metal-binding</keyword>
<evidence type="ECO:0000313" key="6">
    <source>
        <dbReference type="Proteomes" id="UP000095008"/>
    </source>
</evidence>
<dbReference type="GO" id="GO:0046872">
    <property type="term" value="F:metal ion binding"/>
    <property type="evidence" value="ECO:0007669"/>
    <property type="project" value="UniProtKB-KW"/>
</dbReference>
<evidence type="ECO:0000256" key="4">
    <source>
        <dbReference type="ARBA" id="ARBA00023004"/>
    </source>
</evidence>
<sequence length="202" mass="23029">MTTRERLLIDVNHEIETLRQYLGTSGHHPEVGEFSEIMAPATAYWTYPDVISPAPHVFRIAGEQKIRDLVIYHHQLLFASPLKDIFGDSEKRFEIIANRTADFHVEACGGPKYYSSVRGSASLGIRHLPFTITEADRELWLDLYAKSLVDTGFPLDAGEIYWRWIESVSLRVINRRGRALPPERVSFNQAMSKARELAECAL</sequence>
<dbReference type="InterPro" id="IPR012292">
    <property type="entry name" value="Globin/Proto"/>
</dbReference>
<dbReference type="SUPFAM" id="SSF46458">
    <property type="entry name" value="Globin-like"/>
    <property type="match status" value="1"/>
</dbReference>
<evidence type="ECO:0000256" key="3">
    <source>
        <dbReference type="ARBA" id="ARBA00022723"/>
    </source>
</evidence>
<reference evidence="5" key="1">
    <citation type="journal article" date="2016" name="Int. J. Mol. Sci.">
        <title>Comparative genomics of the extreme acidophile Acidithiobacillus thiooxidans reveals intraspecific divergence and niche adaptation.</title>
        <authorList>
            <person name="Zhang X."/>
            <person name="Feng X."/>
            <person name="Tao J."/>
            <person name="Ma L."/>
            <person name="Xiao Y."/>
            <person name="Liang Y."/>
            <person name="Liu X."/>
            <person name="Yin H."/>
        </authorList>
    </citation>
    <scope>NUCLEOTIDE SEQUENCE [LARGE SCALE GENOMIC DNA]</scope>
    <source>
        <strain evidence="5">DXS-W</strain>
    </source>
</reference>
<dbReference type="RefSeq" id="WP_065974950.1">
    <property type="nucleotide sequence ID" value="NZ_JABBDU010000164.1"/>
</dbReference>
<gene>
    <name evidence="5" type="ORF">A6M23_00390</name>
</gene>
<accession>A0A1C2IUS9</accession>
<dbReference type="Pfam" id="PF01152">
    <property type="entry name" value="Bac_globin"/>
    <property type="match status" value="1"/>
</dbReference>
<keyword evidence="6" id="KW-1185">Reference proteome</keyword>
<dbReference type="AlphaFoldDB" id="A0A1C2IUS9"/>
<protein>
    <recommendedName>
        <fullName evidence="7">Globin</fullName>
    </recommendedName>
</protein>
<dbReference type="InterPro" id="IPR009050">
    <property type="entry name" value="Globin-like_sf"/>
</dbReference>
<dbReference type="Gene3D" id="1.10.490.10">
    <property type="entry name" value="Globins"/>
    <property type="match status" value="1"/>
</dbReference>